<dbReference type="SUPFAM" id="SSF81665">
    <property type="entry name" value="Calcium ATPase, transmembrane domain M"/>
    <property type="match status" value="1"/>
</dbReference>
<dbReference type="Pfam" id="PF00702">
    <property type="entry name" value="Hydrolase"/>
    <property type="match status" value="1"/>
</dbReference>
<keyword evidence="3" id="KW-0813">Transport</keyword>
<evidence type="ECO:0000313" key="17">
    <source>
        <dbReference type="EMBL" id="RCX33301.1"/>
    </source>
</evidence>
<dbReference type="NCBIfam" id="TIGR01494">
    <property type="entry name" value="ATPase_P-type"/>
    <property type="match status" value="1"/>
</dbReference>
<feature type="domain" description="HMA" evidence="16">
    <location>
        <begin position="104"/>
        <end position="167"/>
    </location>
</feature>
<keyword evidence="8 15" id="KW-0547">Nucleotide-binding</keyword>
<dbReference type="SFLD" id="SFLDG00002">
    <property type="entry name" value="C1.7:_P-type_atpase_like"/>
    <property type="match status" value="1"/>
</dbReference>
<keyword evidence="11" id="KW-1278">Translocase</keyword>
<dbReference type="AlphaFoldDB" id="A0A369CIC3"/>
<dbReference type="NCBIfam" id="TIGR01525">
    <property type="entry name" value="ATPase-IB_hvy"/>
    <property type="match status" value="1"/>
</dbReference>
<name>A0A369CIC3_9GAMM</name>
<dbReference type="Gene3D" id="3.40.50.1000">
    <property type="entry name" value="HAD superfamily/HAD-like"/>
    <property type="match status" value="1"/>
</dbReference>
<feature type="transmembrane region" description="Helical" evidence="15">
    <location>
        <begin position="428"/>
        <end position="450"/>
    </location>
</feature>
<evidence type="ECO:0000256" key="6">
    <source>
        <dbReference type="ARBA" id="ARBA00022692"/>
    </source>
</evidence>
<dbReference type="PROSITE" id="PS00154">
    <property type="entry name" value="ATPASE_E1_E2"/>
    <property type="match status" value="1"/>
</dbReference>
<evidence type="ECO:0000259" key="16">
    <source>
        <dbReference type="PROSITE" id="PS50846"/>
    </source>
</evidence>
<dbReference type="PANTHER" id="PTHR43520:SF5">
    <property type="entry name" value="CATION-TRANSPORTING P-TYPE ATPASE-RELATED"/>
    <property type="match status" value="1"/>
</dbReference>
<dbReference type="SFLD" id="SFLDS00003">
    <property type="entry name" value="Haloacid_Dehalogenase"/>
    <property type="match status" value="1"/>
</dbReference>
<dbReference type="InterPro" id="IPR023214">
    <property type="entry name" value="HAD_sf"/>
</dbReference>
<feature type="transmembrane region" description="Helical" evidence="15">
    <location>
        <begin position="462"/>
        <end position="483"/>
    </location>
</feature>
<evidence type="ECO:0000256" key="1">
    <source>
        <dbReference type="ARBA" id="ARBA00004651"/>
    </source>
</evidence>
<dbReference type="Pfam" id="PF00122">
    <property type="entry name" value="E1-E2_ATPase"/>
    <property type="match status" value="1"/>
</dbReference>
<dbReference type="InterPro" id="IPR006121">
    <property type="entry name" value="HMA_dom"/>
</dbReference>
<dbReference type="PANTHER" id="PTHR43520">
    <property type="entry name" value="ATP7, ISOFORM B"/>
    <property type="match status" value="1"/>
</dbReference>
<dbReference type="InterPro" id="IPR059000">
    <property type="entry name" value="ATPase_P-type_domA"/>
</dbReference>
<evidence type="ECO:0000256" key="3">
    <source>
        <dbReference type="ARBA" id="ARBA00022448"/>
    </source>
</evidence>
<keyword evidence="9 15" id="KW-0067">ATP-binding</keyword>
<reference evidence="17 18" key="1">
    <citation type="submission" date="2018-07" db="EMBL/GenBank/DDBJ databases">
        <title>Genomic Encyclopedia of Type Strains, Phase IV (KMG-IV): sequencing the most valuable type-strain genomes for metagenomic binning, comparative biology and taxonomic classification.</title>
        <authorList>
            <person name="Goeker M."/>
        </authorList>
    </citation>
    <scope>NUCLEOTIDE SEQUENCE [LARGE SCALE GENOMIC DNA]</scope>
    <source>
        <strain evidence="17 18">DSM 26407</strain>
    </source>
</reference>
<comment type="similarity">
    <text evidence="2 15">Belongs to the cation transport ATPase (P-type) (TC 3.A.3) family. Type IB subfamily.</text>
</comment>
<keyword evidence="5" id="KW-0597">Phosphoprotein</keyword>
<dbReference type="PRINTS" id="PR00943">
    <property type="entry name" value="CUATPASE"/>
</dbReference>
<evidence type="ECO:0000256" key="7">
    <source>
        <dbReference type="ARBA" id="ARBA00022723"/>
    </source>
</evidence>
<dbReference type="InterPro" id="IPR036163">
    <property type="entry name" value="HMA_dom_sf"/>
</dbReference>
<sequence length="816" mass="87823">MSQAIQANFRVVHALRRRVRIVVPALRRDAERVYVLEILLRKWPAIRRVTSVPALGSITIHFDPRQQSRERLLAQLDAVIPRLGQAGAGPTGAAPRPEAACPSTQSSVAVEGMTCASCALLIELALKRDPRVEQAAVNFGSETAVVRGRLGRDDVYAIVNRLGYQARPMDTLTQRRLIVEREGKRLEAAKRRIWIAGLLTLPVMVIGMAMPRSFALKFTEFLLTTPVVFWAGRPFYTKALLLARQRAANMDTLIALGAGSAYAYSVPALLLGRRHLYFEAAAGIISFVLLGRYLEEKAKGKASEAIRKLIDLQPPKATVIRDGHEVVVEIDAVQVGDILLVRPGERVPTDGELVSGASSVDESMVTGESLPVVKNPGDRVVGGCINRAGTFRMRATAVGTDTVLAGIVRMVEEAQSGKLPIQKLADRISSVFVPAVMGVAGLTFAGWLAVTRRFTPALVNGISVLLIACPCAFGLATPTAIMVGTGNAARRGIFIRNGESLETASRLTTLVFDKTGTITRGQPAVTDFLNFSRLADETLLGLVSAVEHSSEHFLGRAILDYVEALGIRYPEAEEFSSETGLGVTGRVKKRRLVVGNAALLQRAEVEIESEETRATALAREGKTVVYVAVDGRLAALFGIADTPRANAREAIERLHGMGIKTLMATGDTREAAEFVARQVGIDAVVAHATPERKLEIIRELHERGELVGMIGDGINDAPALAAADVGFAVGTGTDIAIEASHITLVSADITKVADGIRLSRRTMTIIRENLFWALGYNTVAIPVAMAGRLNPMIASAAMAMSSISVVTNSLRLQRDR</sequence>
<dbReference type="SFLD" id="SFLDF00027">
    <property type="entry name" value="p-type_atpase"/>
    <property type="match status" value="1"/>
</dbReference>
<dbReference type="PROSITE" id="PS01047">
    <property type="entry name" value="HMA_1"/>
    <property type="match status" value="1"/>
</dbReference>
<feature type="transmembrane region" description="Helical" evidence="15">
    <location>
        <begin position="193"/>
        <end position="215"/>
    </location>
</feature>
<keyword evidence="18" id="KW-1185">Reference proteome</keyword>
<dbReference type="Gene3D" id="2.70.150.10">
    <property type="entry name" value="Calcium-transporting ATPase, cytoplasmic transduction domain A"/>
    <property type="match status" value="1"/>
</dbReference>
<proteinExistence type="inferred from homology"/>
<evidence type="ECO:0000256" key="12">
    <source>
        <dbReference type="ARBA" id="ARBA00022989"/>
    </source>
</evidence>
<dbReference type="InterPro" id="IPR017969">
    <property type="entry name" value="Heavy-metal-associated_CS"/>
</dbReference>
<dbReference type="RefSeq" id="WP_211314758.1">
    <property type="nucleotide sequence ID" value="NZ_QPJY01000001.1"/>
</dbReference>
<dbReference type="PROSITE" id="PS50846">
    <property type="entry name" value="HMA_2"/>
    <property type="match status" value="1"/>
</dbReference>
<keyword evidence="13" id="KW-0406">Ion transport</keyword>
<keyword evidence="14 15" id="KW-0472">Membrane</keyword>
<dbReference type="NCBIfam" id="TIGR01511">
    <property type="entry name" value="ATPase-IB1_Cu"/>
    <property type="match status" value="1"/>
</dbReference>
<dbReference type="GO" id="GO:0060003">
    <property type="term" value="P:copper ion export"/>
    <property type="evidence" value="ECO:0007669"/>
    <property type="project" value="UniProtKB-ARBA"/>
</dbReference>
<keyword evidence="7 15" id="KW-0479">Metal-binding</keyword>
<evidence type="ECO:0000256" key="8">
    <source>
        <dbReference type="ARBA" id="ARBA00022741"/>
    </source>
</evidence>
<dbReference type="InterPro" id="IPR008250">
    <property type="entry name" value="ATPase_P-typ_transduc_dom_A_sf"/>
</dbReference>
<gene>
    <name evidence="17" type="ORF">DFQ59_101602</name>
</gene>
<dbReference type="InterPro" id="IPR027256">
    <property type="entry name" value="P-typ_ATPase_IB"/>
</dbReference>
<dbReference type="SUPFAM" id="SSF56784">
    <property type="entry name" value="HAD-like"/>
    <property type="match status" value="1"/>
</dbReference>
<evidence type="ECO:0000313" key="18">
    <source>
        <dbReference type="Proteomes" id="UP000252707"/>
    </source>
</evidence>
<dbReference type="GO" id="GO:0055070">
    <property type="term" value="P:copper ion homeostasis"/>
    <property type="evidence" value="ECO:0007669"/>
    <property type="project" value="TreeGrafter"/>
</dbReference>
<dbReference type="InterPro" id="IPR018303">
    <property type="entry name" value="ATPase_P-typ_P_site"/>
</dbReference>
<dbReference type="SUPFAM" id="SSF81653">
    <property type="entry name" value="Calcium ATPase, transduction domain A"/>
    <property type="match status" value="1"/>
</dbReference>
<evidence type="ECO:0000256" key="4">
    <source>
        <dbReference type="ARBA" id="ARBA00022475"/>
    </source>
</evidence>
<dbReference type="InterPro" id="IPR001757">
    <property type="entry name" value="P_typ_ATPase"/>
</dbReference>
<dbReference type="FunFam" id="2.70.150.10:FF:000020">
    <property type="entry name" value="Copper-exporting P-type ATPase A"/>
    <property type="match status" value="1"/>
</dbReference>
<evidence type="ECO:0000256" key="5">
    <source>
        <dbReference type="ARBA" id="ARBA00022553"/>
    </source>
</evidence>
<evidence type="ECO:0000256" key="9">
    <source>
        <dbReference type="ARBA" id="ARBA00022840"/>
    </source>
</evidence>
<dbReference type="PRINTS" id="PR00119">
    <property type="entry name" value="CATATPASE"/>
</dbReference>
<dbReference type="GO" id="GO:0005886">
    <property type="term" value="C:plasma membrane"/>
    <property type="evidence" value="ECO:0007669"/>
    <property type="project" value="UniProtKB-SubCell"/>
</dbReference>
<dbReference type="InterPro" id="IPR044492">
    <property type="entry name" value="P_typ_ATPase_HD_dom"/>
</dbReference>
<evidence type="ECO:0000256" key="10">
    <source>
        <dbReference type="ARBA" id="ARBA00022842"/>
    </source>
</evidence>
<evidence type="ECO:0000256" key="11">
    <source>
        <dbReference type="ARBA" id="ARBA00022967"/>
    </source>
</evidence>
<dbReference type="InterPro" id="IPR023298">
    <property type="entry name" value="ATPase_P-typ_TM_dom_sf"/>
</dbReference>
<comment type="caution">
    <text evidence="15">Lacks conserved residue(s) required for the propagation of feature annotation.</text>
</comment>
<evidence type="ECO:0000256" key="2">
    <source>
        <dbReference type="ARBA" id="ARBA00006024"/>
    </source>
</evidence>
<comment type="subcellular location">
    <subcellularLocation>
        <location evidence="1">Cell membrane</location>
        <topology evidence="1">Multi-pass membrane protein</topology>
    </subcellularLocation>
</comment>
<comment type="caution">
    <text evidence="17">The sequence shown here is derived from an EMBL/GenBank/DDBJ whole genome shotgun (WGS) entry which is preliminary data.</text>
</comment>
<evidence type="ECO:0000256" key="15">
    <source>
        <dbReference type="RuleBase" id="RU362081"/>
    </source>
</evidence>
<dbReference type="GO" id="GO:0043682">
    <property type="term" value="F:P-type divalent copper transporter activity"/>
    <property type="evidence" value="ECO:0007669"/>
    <property type="project" value="TreeGrafter"/>
</dbReference>
<accession>A0A369CIC3</accession>
<dbReference type="Gene3D" id="3.30.70.100">
    <property type="match status" value="1"/>
</dbReference>
<dbReference type="CDD" id="cd02094">
    <property type="entry name" value="P-type_ATPase_Cu-like"/>
    <property type="match status" value="1"/>
</dbReference>
<dbReference type="GO" id="GO:0005507">
    <property type="term" value="F:copper ion binding"/>
    <property type="evidence" value="ECO:0007669"/>
    <property type="project" value="TreeGrafter"/>
</dbReference>
<dbReference type="InterPro" id="IPR023299">
    <property type="entry name" value="ATPase_P-typ_cyto_dom_N"/>
</dbReference>
<dbReference type="GO" id="GO:0016887">
    <property type="term" value="F:ATP hydrolysis activity"/>
    <property type="evidence" value="ECO:0007669"/>
    <property type="project" value="InterPro"/>
</dbReference>
<dbReference type="Pfam" id="PF00403">
    <property type="entry name" value="HMA"/>
    <property type="match status" value="1"/>
</dbReference>
<dbReference type="EMBL" id="QPJY01000001">
    <property type="protein sequence ID" value="RCX33301.1"/>
    <property type="molecule type" value="Genomic_DNA"/>
</dbReference>
<keyword evidence="10" id="KW-0460">Magnesium</keyword>
<keyword evidence="12 15" id="KW-1133">Transmembrane helix</keyword>
<dbReference type="CDD" id="cd00371">
    <property type="entry name" value="HMA"/>
    <property type="match status" value="1"/>
</dbReference>
<evidence type="ECO:0000256" key="14">
    <source>
        <dbReference type="ARBA" id="ARBA00023136"/>
    </source>
</evidence>
<dbReference type="GO" id="GO:0005524">
    <property type="term" value="F:ATP binding"/>
    <property type="evidence" value="ECO:0007669"/>
    <property type="project" value="UniProtKB-UniRule"/>
</dbReference>
<organism evidence="17 18">
    <name type="scientific">Thioalbus denitrificans</name>
    <dbReference type="NCBI Taxonomy" id="547122"/>
    <lineage>
        <taxon>Bacteria</taxon>
        <taxon>Pseudomonadati</taxon>
        <taxon>Pseudomonadota</taxon>
        <taxon>Gammaproteobacteria</taxon>
        <taxon>Chromatiales</taxon>
        <taxon>Ectothiorhodospiraceae</taxon>
        <taxon>Thioalbus</taxon>
    </lineage>
</organism>
<dbReference type="Proteomes" id="UP000252707">
    <property type="component" value="Unassembled WGS sequence"/>
</dbReference>
<dbReference type="InterPro" id="IPR036412">
    <property type="entry name" value="HAD-like_sf"/>
</dbReference>
<protein>
    <submittedName>
        <fullName evidence="17">Cu+-exporting ATPase</fullName>
    </submittedName>
</protein>
<keyword evidence="6 15" id="KW-0812">Transmembrane</keyword>
<dbReference type="SUPFAM" id="SSF55008">
    <property type="entry name" value="HMA, heavy metal-associated domain"/>
    <property type="match status" value="1"/>
</dbReference>
<evidence type="ECO:0000256" key="13">
    <source>
        <dbReference type="ARBA" id="ARBA00023065"/>
    </source>
</evidence>
<keyword evidence="4 15" id="KW-1003">Cell membrane</keyword>
<dbReference type="Gene3D" id="3.40.1110.10">
    <property type="entry name" value="Calcium-transporting ATPase, cytoplasmic domain N"/>
    <property type="match status" value="1"/>
</dbReference>